<dbReference type="CDD" id="cd02020">
    <property type="entry name" value="CMPK"/>
    <property type="match status" value="1"/>
</dbReference>
<evidence type="ECO:0000313" key="10">
    <source>
        <dbReference type="EMBL" id="KXB59988.1"/>
    </source>
</evidence>
<reference evidence="11" key="1">
    <citation type="submission" date="2016-01" db="EMBL/GenBank/DDBJ databases">
        <authorList>
            <person name="Mitreva M."/>
            <person name="Pepin K.H."/>
            <person name="Mihindukulasuriya K.A."/>
            <person name="Fulton R."/>
            <person name="Fronick C."/>
            <person name="O'Laughlin M."/>
            <person name="Miner T."/>
            <person name="Herter B."/>
            <person name="Rosa B.A."/>
            <person name="Cordes M."/>
            <person name="Tomlinson C."/>
            <person name="Wollam A."/>
            <person name="Palsikar V.B."/>
            <person name="Mardis E.R."/>
            <person name="Wilson R.K."/>
        </authorList>
    </citation>
    <scope>NUCLEOTIDE SEQUENCE [LARGE SCALE GENOMIC DNA]</scope>
    <source>
        <strain evidence="11">DNF00896</strain>
    </source>
</reference>
<evidence type="ECO:0000256" key="7">
    <source>
        <dbReference type="ARBA" id="ARBA00048478"/>
    </source>
</evidence>
<dbReference type="EMBL" id="LSDA01000020">
    <property type="protein sequence ID" value="KXB59988.1"/>
    <property type="molecule type" value="Genomic_DNA"/>
</dbReference>
<protein>
    <recommendedName>
        <fullName evidence="8">Cytidylate kinase</fullName>
        <shortName evidence="8">CK</shortName>
        <ecNumber evidence="8">2.7.4.25</ecNumber>
    </recommendedName>
    <alternativeName>
        <fullName evidence="8">Cytidine monophosphate kinase</fullName>
        <shortName evidence="8">CMP kinase</shortName>
    </alternativeName>
</protein>
<comment type="subcellular location">
    <subcellularLocation>
        <location evidence="8">Cytoplasm</location>
    </subcellularLocation>
</comment>
<evidence type="ECO:0000256" key="2">
    <source>
        <dbReference type="ARBA" id="ARBA00022679"/>
    </source>
</evidence>
<dbReference type="EC" id="2.7.4.25" evidence="8"/>
<evidence type="ECO:0000256" key="5">
    <source>
        <dbReference type="ARBA" id="ARBA00022840"/>
    </source>
</evidence>
<evidence type="ECO:0000256" key="8">
    <source>
        <dbReference type="HAMAP-Rule" id="MF_00238"/>
    </source>
</evidence>
<dbReference type="HAMAP" id="MF_00238">
    <property type="entry name" value="Cytidyl_kinase_type1"/>
    <property type="match status" value="1"/>
</dbReference>
<dbReference type="Pfam" id="PF02224">
    <property type="entry name" value="Cytidylate_kin"/>
    <property type="match status" value="1"/>
</dbReference>
<dbReference type="GO" id="GO:0005524">
    <property type="term" value="F:ATP binding"/>
    <property type="evidence" value="ECO:0007669"/>
    <property type="project" value="UniProtKB-UniRule"/>
</dbReference>
<keyword evidence="2 8" id="KW-0808">Transferase</keyword>
<dbReference type="SUPFAM" id="SSF52540">
    <property type="entry name" value="P-loop containing nucleoside triphosphate hydrolases"/>
    <property type="match status" value="1"/>
</dbReference>
<feature type="domain" description="Cytidylate kinase" evidence="9">
    <location>
        <begin position="4"/>
        <end position="220"/>
    </location>
</feature>
<feature type="binding site" evidence="8">
    <location>
        <begin position="8"/>
        <end position="16"/>
    </location>
    <ligand>
        <name>ATP</name>
        <dbReference type="ChEBI" id="CHEBI:30616"/>
    </ligand>
</feature>
<keyword evidence="8" id="KW-0963">Cytoplasm</keyword>
<keyword evidence="4 8" id="KW-0418">Kinase</keyword>
<sequence length="223" mass="24937">MYSIAIDGPAGAGKSTIAKALSKKLGFVYIDTGAMYRAVALFFLEKGIKESDDERIDKLLDDLDISIKYADGEQRVFLNGTDVSDKLRQEEIGKLASKFSAVKSVREKLVALQRKLAERENVVMDGRDIGTVVLPDADLKIYLSASSGVRARRRYLELIEKGFDKSTLNEGEIEAEIIKRDEADMNREISPLKQADDAYYLDTSDMTLKEVVSKILAMVKEER</sequence>
<dbReference type="PANTHER" id="PTHR21299">
    <property type="entry name" value="CYTIDYLATE KINASE/PANTOATE-BETA-ALANINE LIGASE"/>
    <property type="match status" value="1"/>
</dbReference>
<evidence type="ECO:0000256" key="4">
    <source>
        <dbReference type="ARBA" id="ARBA00022777"/>
    </source>
</evidence>
<dbReference type="GO" id="GO:0005829">
    <property type="term" value="C:cytosol"/>
    <property type="evidence" value="ECO:0007669"/>
    <property type="project" value="TreeGrafter"/>
</dbReference>
<dbReference type="InterPro" id="IPR011994">
    <property type="entry name" value="Cytidylate_kinase_dom"/>
</dbReference>
<organism evidence="10 11">
    <name type="scientific">Lachnoanaerobaculum saburreum</name>
    <dbReference type="NCBI Taxonomy" id="467210"/>
    <lineage>
        <taxon>Bacteria</taxon>
        <taxon>Bacillati</taxon>
        <taxon>Bacillota</taxon>
        <taxon>Clostridia</taxon>
        <taxon>Lachnospirales</taxon>
        <taxon>Lachnospiraceae</taxon>
        <taxon>Lachnoanaerobaculum</taxon>
    </lineage>
</organism>
<evidence type="ECO:0000259" key="9">
    <source>
        <dbReference type="Pfam" id="PF02224"/>
    </source>
</evidence>
<gene>
    <name evidence="8" type="primary">cmk</name>
    <name evidence="10" type="ORF">HMPREF1866_00770</name>
</gene>
<keyword evidence="11" id="KW-1185">Reference proteome</keyword>
<evidence type="ECO:0000256" key="6">
    <source>
        <dbReference type="ARBA" id="ARBA00047615"/>
    </source>
</evidence>
<comment type="catalytic activity">
    <reaction evidence="6 8">
        <text>dCMP + ATP = dCDP + ADP</text>
        <dbReference type="Rhea" id="RHEA:25094"/>
        <dbReference type="ChEBI" id="CHEBI:30616"/>
        <dbReference type="ChEBI" id="CHEBI:57566"/>
        <dbReference type="ChEBI" id="CHEBI:58593"/>
        <dbReference type="ChEBI" id="CHEBI:456216"/>
        <dbReference type="EC" id="2.7.4.25"/>
    </reaction>
</comment>
<evidence type="ECO:0000256" key="1">
    <source>
        <dbReference type="ARBA" id="ARBA00009427"/>
    </source>
</evidence>
<dbReference type="OrthoDB" id="9807434at2"/>
<dbReference type="STRING" id="467210.HMPREF1866_00770"/>
<evidence type="ECO:0000256" key="3">
    <source>
        <dbReference type="ARBA" id="ARBA00022741"/>
    </source>
</evidence>
<dbReference type="InterPro" id="IPR003136">
    <property type="entry name" value="Cytidylate_kin"/>
</dbReference>
<dbReference type="GO" id="GO:0006220">
    <property type="term" value="P:pyrimidine nucleotide metabolic process"/>
    <property type="evidence" value="ECO:0007669"/>
    <property type="project" value="UniProtKB-UniRule"/>
</dbReference>
<comment type="similarity">
    <text evidence="1 8">Belongs to the cytidylate kinase family. Type 1 subfamily.</text>
</comment>
<dbReference type="GO" id="GO:0036431">
    <property type="term" value="F:dCMP kinase activity"/>
    <property type="evidence" value="ECO:0007669"/>
    <property type="project" value="InterPro"/>
</dbReference>
<dbReference type="Gene3D" id="3.40.50.300">
    <property type="entry name" value="P-loop containing nucleotide triphosphate hydrolases"/>
    <property type="match status" value="1"/>
</dbReference>
<dbReference type="GO" id="GO:0015949">
    <property type="term" value="P:nucleobase-containing small molecule interconversion"/>
    <property type="evidence" value="ECO:0007669"/>
    <property type="project" value="TreeGrafter"/>
</dbReference>
<dbReference type="PANTHER" id="PTHR21299:SF2">
    <property type="entry name" value="CYTIDYLATE KINASE"/>
    <property type="match status" value="1"/>
</dbReference>
<dbReference type="PATRIC" id="fig|467210.3.peg.761"/>
<evidence type="ECO:0000313" key="11">
    <source>
        <dbReference type="Proteomes" id="UP000070394"/>
    </source>
</evidence>
<name>A0A133ZX27_9FIRM</name>
<accession>A0A133ZX27</accession>
<dbReference type="Proteomes" id="UP000070394">
    <property type="component" value="Unassembled WGS sequence"/>
</dbReference>
<dbReference type="GO" id="GO:0036430">
    <property type="term" value="F:CMP kinase activity"/>
    <property type="evidence" value="ECO:0007669"/>
    <property type="project" value="RHEA"/>
</dbReference>
<proteinExistence type="inferred from homology"/>
<dbReference type="RefSeq" id="WP_060930679.1">
    <property type="nucleotide sequence ID" value="NZ_KQ959781.1"/>
</dbReference>
<keyword evidence="5 8" id="KW-0067">ATP-binding</keyword>
<comment type="caution">
    <text evidence="10">The sequence shown here is derived from an EMBL/GenBank/DDBJ whole genome shotgun (WGS) entry which is preliminary data.</text>
</comment>
<comment type="catalytic activity">
    <reaction evidence="7 8">
        <text>CMP + ATP = CDP + ADP</text>
        <dbReference type="Rhea" id="RHEA:11600"/>
        <dbReference type="ChEBI" id="CHEBI:30616"/>
        <dbReference type="ChEBI" id="CHEBI:58069"/>
        <dbReference type="ChEBI" id="CHEBI:60377"/>
        <dbReference type="ChEBI" id="CHEBI:456216"/>
        <dbReference type="EC" id="2.7.4.25"/>
    </reaction>
</comment>
<dbReference type="NCBIfam" id="TIGR00017">
    <property type="entry name" value="cmk"/>
    <property type="match status" value="1"/>
</dbReference>
<dbReference type="InterPro" id="IPR027417">
    <property type="entry name" value="P-loop_NTPase"/>
</dbReference>
<dbReference type="AlphaFoldDB" id="A0A133ZX27"/>
<keyword evidence="3 8" id="KW-0547">Nucleotide-binding</keyword>